<protein>
    <submittedName>
        <fullName evidence="1">Uncharacterized protein</fullName>
    </submittedName>
</protein>
<keyword evidence="2" id="KW-1185">Reference proteome</keyword>
<gene>
    <name evidence="1" type="ORF">E8K88_16535</name>
</gene>
<dbReference type="RefSeq" id="WP_136407782.1">
    <property type="nucleotide sequence ID" value="NZ_SSWX01000030.1"/>
</dbReference>
<organism evidence="1 2">
    <name type="scientific">Lampropedia aestuarii</name>
    <dbReference type="NCBI Taxonomy" id="2562762"/>
    <lineage>
        <taxon>Bacteria</taxon>
        <taxon>Pseudomonadati</taxon>
        <taxon>Pseudomonadota</taxon>
        <taxon>Betaproteobacteria</taxon>
        <taxon>Burkholderiales</taxon>
        <taxon>Comamonadaceae</taxon>
        <taxon>Lampropedia</taxon>
    </lineage>
</organism>
<sequence length="90" mass="10453">MTTTNLSIAGLKAVEYKQFHDARKAANAAYQEACSTWRHRNSFYEDIERDSKEWKALMKFTATEYQALVKAKAAERNARERMFRACRKAA</sequence>
<reference evidence="1 2" key="1">
    <citation type="submission" date="2019-04" db="EMBL/GenBank/DDBJ databases">
        <title>Lampropedia sp YIM MLB12 draf genome.</title>
        <authorList>
            <person name="Wang Y.-X."/>
        </authorList>
    </citation>
    <scope>NUCLEOTIDE SEQUENCE [LARGE SCALE GENOMIC DNA]</scope>
    <source>
        <strain evidence="1 2">YIM MLB12</strain>
    </source>
</reference>
<name>A0A4S5BFG1_9BURK</name>
<accession>A0A4S5BFG1</accession>
<evidence type="ECO:0000313" key="1">
    <source>
        <dbReference type="EMBL" id="THJ30970.1"/>
    </source>
</evidence>
<evidence type="ECO:0000313" key="2">
    <source>
        <dbReference type="Proteomes" id="UP000306236"/>
    </source>
</evidence>
<dbReference type="OrthoDB" id="8481821at2"/>
<proteinExistence type="predicted"/>
<dbReference type="EMBL" id="SSWX01000030">
    <property type="protein sequence ID" value="THJ30970.1"/>
    <property type="molecule type" value="Genomic_DNA"/>
</dbReference>
<dbReference type="Proteomes" id="UP000306236">
    <property type="component" value="Unassembled WGS sequence"/>
</dbReference>
<dbReference type="AlphaFoldDB" id="A0A4S5BFG1"/>
<comment type="caution">
    <text evidence="1">The sequence shown here is derived from an EMBL/GenBank/DDBJ whole genome shotgun (WGS) entry which is preliminary data.</text>
</comment>